<evidence type="ECO:0000256" key="1">
    <source>
        <dbReference type="SAM" id="SignalP"/>
    </source>
</evidence>
<feature type="signal peptide" evidence="1">
    <location>
        <begin position="1"/>
        <end position="35"/>
    </location>
</feature>
<dbReference type="EMBL" id="CP040749">
    <property type="protein sequence ID" value="QCX39708.1"/>
    <property type="molecule type" value="Genomic_DNA"/>
</dbReference>
<gene>
    <name evidence="2" type="ORF">FF125_15115</name>
</gene>
<evidence type="ECO:0000313" key="2">
    <source>
        <dbReference type="EMBL" id="QCX39708.1"/>
    </source>
</evidence>
<evidence type="ECO:0000313" key="3">
    <source>
        <dbReference type="Proteomes" id="UP000306229"/>
    </source>
</evidence>
<dbReference type="AlphaFoldDB" id="A0A5B7TU04"/>
<name>A0A5B7TU04_9FLAO</name>
<accession>A0A5B7TU04</accession>
<reference evidence="2 3" key="1">
    <citation type="submission" date="2019-05" db="EMBL/GenBank/DDBJ databases">
        <title>Algicella ahnfeltiae gen. nov., sp. nov., a novel marine bacterium of the family Flavobacteriaceae isolated from a red alga.</title>
        <authorList>
            <person name="Nedashkovskaya O.I."/>
            <person name="Kukhlevskiy A.D."/>
            <person name="Kim S.-G."/>
            <person name="Zhukova N.V."/>
            <person name="Mikhailov V.V."/>
        </authorList>
    </citation>
    <scope>NUCLEOTIDE SEQUENCE [LARGE SCALE GENOMIC DNA]</scope>
    <source>
        <strain evidence="2 3">10Alg115</strain>
    </source>
</reference>
<keyword evidence="1" id="KW-0732">Signal</keyword>
<dbReference type="KEGG" id="fbe:FF125_15115"/>
<dbReference type="RefSeq" id="WP_138950545.1">
    <property type="nucleotide sequence ID" value="NZ_CP040749.1"/>
</dbReference>
<organism evidence="2 3">
    <name type="scientific">Aureibaculum algae</name>
    <dbReference type="NCBI Taxonomy" id="2584122"/>
    <lineage>
        <taxon>Bacteria</taxon>
        <taxon>Pseudomonadati</taxon>
        <taxon>Bacteroidota</taxon>
        <taxon>Flavobacteriia</taxon>
        <taxon>Flavobacteriales</taxon>
        <taxon>Flavobacteriaceae</taxon>
        <taxon>Aureibaculum</taxon>
    </lineage>
</organism>
<feature type="chain" id="PRO_5022909560" description="CARDB domain-containing protein" evidence="1">
    <location>
        <begin position="36"/>
        <end position="185"/>
    </location>
</feature>
<proteinExistence type="predicted"/>
<protein>
    <recommendedName>
        <fullName evidence="4">CARDB domain-containing protein</fullName>
    </recommendedName>
</protein>
<dbReference type="OrthoDB" id="1440071at2"/>
<dbReference type="Proteomes" id="UP000306229">
    <property type="component" value="Chromosome"/>
</dbReference>
<evidence type="ECO:0008006" key="4">
    <source>
        <dbReference type="Google" id="ProtNLM"/>
    </source>
</evidence>
<keyword evidence="3" id="KW-1185">Reference proteome</keyword>
<sequence length="185" mass="20387">MKFKRKMNTNKSILQSWLKKSLSLFSLLLICNLLIKCTNPDDDDPKPNIDLEAEEIVFSVVKTDDYNGMATIKGTIKNIGDDFASGEGQQIIYLYERSLGTPTSQLGTEVARKAFTSLAAGGTLDVSFSRNWNSASPAEGEFPPEYILVIGYDPDLYIDGNLNNDDTHHDNDKILVSGSGINALF</sequence>